<keyword evidence="1" id="KW-0472">Membrane</keyword>
<name>A0A2A5WXB2_9GAMM</name>
<evidence type="ECO:0008006" key="4">
    <source>
        <dbReference type="Google" id="ProtNLM"/>
    </source>
</evidence>
<feature type="transmembrane region" description="Helical" evidence="1">
    <location>
        <begin position="83"/>
        <end position="107"/>
    </location>
</feature>
<feature type="transmembrane region" description="Helical" evidence="1">
    <location>
        <begin position="52"/>
        <end position="71"/>
    </location>
</feature>
<evidence type="ECO:0000256" key="1">
    <source>
        <dbReference type="SAM" id="Phobius"/>
    </source>
</evidence>
<reference evidence="2 3" key="1">
    <citation type="submission" date="2017-08" db="EMBL/GenBank/DDBJ databases">
        <title>Fine stratification of microbial communities through a metagenomic profile of the photic zone.</title>
        <authorList>
            <person name="Haro-Moreno J.M."/>
            <person name="Lopez-Perez M."/>
            <person name="De La Torre J."/>
            <person name="Picazo A."/>
            <person name="Camacho A."/>
            <person name="Rodriguez-Valera F."/>
        </authorList>
    </citation>
    <scope>NUCLEOTIDE SEQUENCE [LARGE SCALE GENOMIC DNA]</scope>
    <source>
        <strain evidence="2">MED-G24</strain>
    </source>
</reference>
<dbReference type="Proteomes" id="UP000219327">
    <property type="component" value="Unassembled WGS sequence"/>
</dbReference>
<evidence type="ECO:0000313" key="3">
    <source>
        <dbReference type="Proteomes" id="UP000219327"/>
    </source>
</evidence>
<keyword evidence="1" id="KW-0812">Transmembrane</keyword>
<dbReference type="AlphaFoldDB" id="A0A2A5WXB2"/>
<sequence>MSESDNKSQPPGADLDDETSIFAFCLRYGVIGGVVVSVLSLAFSFVGMADHWSNAVVGILVLIGTMIWAQLSYRSSEQPPVDYGEALGVAVVTTLYLSIVGAIYTVIYMTVIDPDVVERSIEAGAAQMREMGMTEEQIEEQLSMSRAMSGPLVTALSSIAGNVILGIIIGLISSIFMRKKREA</sequence>
<comment type="caution">
    <text evidence="2">The sequence shown here is derived from an EMBL/GenBank/DDBJ whole genome shotgun (WGS) entry which is preliminary data.</text>
</comment>
<proteinExistence type="predicted"/>
<feature type="transmembrane region" description="Helical" evidence="1">
    <location>
        <begin position="21"/>
        <end position="46"/>
    </location>
</feature>
<dbReference type="InterPro" id="IPR025250">
    <property type="entry name" value="DUF4199"/>
</dbReference>
<protein>
    <recommendedName>
        <fullName evidence="4">DUF4199 domain-containing protein</fullName>
    </recommendedName>
</protein>
<organism evidence="2 3">
    <name type="scientific">OM182 bacterium MED-G24</name>
    <dbReference type="NCBI Taxonomy" id="1986255"/>
    <lineage>
        <taxon>Bacteria</taxon>
        <taxon>Pseudomonadati</taxon>
        <taxon>Pseudomonadota</taxon>
        <taxon>Gammaproteobacteria</taxon>
        <taxon>OMG group</taxon>
        <taxon>OM182 clade</taxon>
    </lineage>
</organism>
<feature type="transmembrane region" description="Helical" evidence="1">
    <location>
        <begin position="152"/>
        <end position="177"/>
    </location>
</feature>
<dbReference type="EMBL" id="NTKD01000008">
    <property type="protein sequence ID" value="PDH40834.1"/>
    <property type="molecule type" value="Genomic_DNA"/>
</dbReference>
<accession>A0A2A5WXB2</accession>
<keyword evidence="1" id="KW-1133">Transmembrane helix</keyword>
<evidence type="ECO:0000313" key="2">
    <source>
        <dbReference type="EMBL" id="PDH40834.1"/>
    </source>
</evidence>
<dbReference type="Pfam" id="PF13858">
    <property type="entry name" value="DUF4199"/>
    <property type="match status" value="1"/>
</dbReference>
<gene>
    <name evidence="2" type="ORF">CNE99_02760</name>
</gene>